<sequence length="42" mass="4351">MQSSPEKLKCGCAGGMGGERCRRKAKAQGRAASVSSDNVKPL</sequence>
<dbReference type="HOGENOM" id="CLU_3255833_0_0_10"/>
<dbReference type="STRING" id="888743.HMPREF9141_1594"/>
<accession>F0F7M7</accession>
<reference evidence="1 2" key="1">
    <citation type="submission" date="2011-01" db="EMBL/GenBank/DDBJ databases">
        <authorList>
            <person name="Muzny D."/>
            <person name="Qin X."/>
            <person name="Deng J."/>
            <person name="Jiang H."/>
            <person name="Liu Y."/>
            <person name="Qu J."/>
            <person name="Song X.-Z."/>
            <person name="Zhang L."/>
            <person name="Thornton R."/>
            <person name="Coyle M."/>
            <person name="Francisco L."/>
            <person name="Jackson L."/>
            <person name="Javaid M."/>
            <person name="Korchina V."/>
            <person name="Kovar C."/>
            <person name="Mata R."/>
            <person name="Mathew T."/>
            <person name="Ngo R."/>
            <person name="Nguyen L."/>
            <person name="Nguyen N."/>
            <person name="Okwuonu G."/>
            <person name="Ongeri F."/>
            <person name="Pham C."/>
            <person name="Simmons D."/>
            <person name="Wilczek-Boney K."/>
            <person name="Hale W."/>
            <person name="Jakkamsetti A."/>
            <person name="Pham P."/>
            <person name="Ruth R."/>
            <person name="San Lucas F."/>
            <person name="Warren J."/>
            <person name="Zhang J."/>
            <person name="Zhao Z."/>
            <person name="Zhou C."/>
            <person name="Zhu D."/>
            <person name="Lee S."/>
            <person name="Bess C."/>
            <person name="Blankenburg K."/>
            <person name="Forbes L."/>
            <person name="Fu Q."/>
            <person name="Gubbala S."/>
            <person name="Hirani K."/>
            <person name="Jayaseelan J.C."/>
            <person name="Lara F."/>
            <person name="Munidasa M."/>
            <person name="Palculict T."/>
            <person name="Patil S."/>
            <person name="Pu L.-L."/>
            <person name="Saada N."/>
            <person name="Tang L."/>
            <person name="Weissenberger G."/>
            <person name="Zhu Y."/>
            <person name="Hemphill L."/>
            <person name="Shang Y."/>
            <person name="Youmans B."/>
            <person name="Ayvaz T."/>
            <person name="Ross M."/>
            <person name="Santibanez J."/>
            <person name="Aqrawi P."/>
            <person name="Gross S."/>
            <person name="Joshi V."/>
            <person name="Fowler G."/>
            <person name="Nazareth L."/>
            <person name="Reid J."/>
            <person name="Worley K."/>
            <person name="Petrosino J."/>
            <person name="Highlander S."/>
            <person name="Gibbs R."/>
        </authorList>
    </citation>
    <scope>NUCLEOTIDE SEQUENCE [LARGE SCALE GENOMIC DNA]</scope>
    <source>
        <strain evidence="1 2">DSM 16608</strain>
    </source>
</reference>
<gene>
    <name evidence="1" type="ORF">HMPREF9141_1594</name>
</gene>
<keyword evidence="2" id="KW-1185">Reference proteome</keyword>
<dbReference type="AlphaFoldDB" id="F0F7M7"/>
<name>F0F7M7_9BACT</name>
<protein>
    <submittedName>
        <fullName evidence="1">Uncharacterized protein</fullName>
    </submittedName>
</protein>
<proteinExistence type="predicted"/>
<comment type="caution">
    <text evidence="1">The sequence shown here is derived from an EMBL/GenBank/DDBJ whole genome shotgun (WGS) entry which is preliminary data.</text>
</comment>
<organism evidence="1 2">
    <name type="scientific">Prevotella multiformis DSM 16608</name>
    <dbReference type="NCBI Taxonomy" id="888743"/>
    <lineage>
        <taxon>Bacteria</taxon>
        <taxon>Pseudomonadati</taxon>
        <taxon>Bacteroidota</taxon>
        <taxon>Bacteroidia</taxon>
        <taxon>Bacteroidales</taxon>
        <taxon>Prevotellaceae</taxon>
        <taxon>Prevotella</taxon>
    </lineage>
</organism>
<dbReference type="Proteomes" id="UP000005697">
    <property type="component" value="Unassembled WGS sequence"/>
</dbReference>
<dbReference type="EMBL" id="AEWX01000024">
    <property type="protein sequence ID" value="EGC19720.1"/>
    <property type="molecule type" value="Genomic_DNA"/>
</dbReference>
<evidence type="ECO:0000313" key="2">
    <source>
        <dbReference type="Proteomes" id="UP000005697"/>
    </source>
</evidence>
<evidence type="ECO:0000313" key="1">
    <source>
        <dbReference type="EMBL" id="EGC19720.1"/>
    </source>
</evidence>